<dbReference type="EMBL" id="LDYG01000018">
    <property type="protein sequence ID" value="KUP08067.1"/>
    <property type="molecule type" value="Genomic_DNA"/>
</dbReference>
<dbReference type="InterPro" id="IPR006674">
    <property type="entry name" value="HD_domain"/>
</dbReference>
<evidence type="ECO:0000259" key="5">
    <source>
        <dbReference type="PROSITE" id="PS50885"/>
    </source>
</evidence>
<dbReference type="AlphaFoldDB" id="A0A147KB02"/>
<feature type="transmembrane region" description="Helical" evidence="4">
    <location>
        <begin position="131"/>
        <end position="156"/>
    </location>
</feature>
<feature type="transmembrane region" description="Helical" evidence="4">
    <location>
        <begin position="194"/>
        <end position="213"/>
    </location>
</feature>
<keyword evidence="3 4" id="KW-0472">Membrane</keyword>
<dbReference type="PATRIC" id="fig|1150625.3.peg.726"/>
<feature type="domain" description="HD" evidence="6">
    <location>
        <begin position="324"/>
        <end position="449"/>
    </location>
</feature>
<evidence type="ECO:0000256" key="4">
    <source>
        <dbReference type="SAM" id="Phobius"/>
    </source>
</evidence>
<dbReference type="Gene3D" id="1.10.3210.10">
    <property type="entry name" value="Hypothetical protein af1432"/>
    <property type="match status" value="1"/>
</dbReference>
<feature type="transmembrane region" description="Helical" evidence="4">
    <location>
        <begin position="12"/>
        <end position="35"/>
    </location>
</feature>
<dbReference type="PROSITE" id="PS51831">
    <property type="entry name" value="HD"/>
    <property type="match status" value="1"/>
</dbReference>
<keyword evidence="9" id="KW-1185">Reference proteome</keyword>
<dbReference type="Gene3D" id="6.10.340.10">
    <property type="match status" value="1"/>
</dbReference>
<keyword evidence="4" id="KW-1133">Transmembrane helix</keyword>
<proteinExistence type="predicted"/>
<dbReference type="InterPro" id="IPR003607">
    <property type="entry name" value="HD/PDEase_dom"/>
</dbReference>
<sequence length="497" mass="56488">MESFKKFQRETLKHYIVSSSLAVFGVGSVFIFYTLLDISPFEITLLCFIIMFSSIFMFAGEILSYRKNIKPIKQFYERSLPSKEEYDQALVAAKRFPIETVKRILGPHLFGLSIPAVILILLFIYKGWIHLPYIYVVYACGGAILIATLHAVIEFFQTSESSQRLILDIQLRGHKLRIMDDGNHDYYASIKKKLLTSFIFTATFPILLFILASNVRLDEYGSNGYWTWAGFVLAVITTLSFINSILLYKSIDAPINSLKLQFAKVKQGHLDTMNNIYTDEFSNLVSGFNHMVSSIKERDERNEQLLESFFTVFAATLDARDPYTAGHSIRVAEYSVMIAEKAGISHQEIDLLRKSALLHDIGKIGIPDSVLLKEGKLTDFEFQQIKTHTVIGANILEQVKLPVELRPILPGIKYHHERYDGRGYPEGLAGEDIPLFGRIIAVADSYDAMTSDRPYRKGMPSHKARAILESGKGTQWDAKYVDHFLDAIENEEYQKAN</sequence>
<dbReference type="SMART" id="SM00471">
    <property type="entry name" value="HDc"/>
    <property type="match status" value="1"/>
</dbReference>
<evidence type="ECO:0000259" key="6">
    <source>
        <dbReference type="PROSITE" id="PS51831"/>
    </source>
</evidence>
<name>A0A147KB02_9BACI</name>
<feature type="domain" description="HAMP" evidence="5">
    <location>
        <begin position="249"/>
        <end position="300"/>
    </location>
</feature>
<feature type="transmembrane region" description="Helical" evidence="4">
    <location>
        <begin position="41"/>
        <end position="63"/>
    </location>
</feature>
<comment type="subcellular location">
    <subcellularLocation>
        <location evidence="1">Cell membrane</location>
    </subcellularLocation>
</comment>
<dbReference type="RefSeq" id="WP_010175910.1">
    <property type="nucleotide sequence ID" value="NZ_LDYG01000018.1"/>
</dbReference>
<dbReference type="OrthoDB" id="9759601at2"/>
<dbReference type="CDD" id="cd06225">
    <property type="entry name" value="HAMP"/>
    <property type="match status" value="1"/>
</dbReference>
<dbReference type="GO" id="GO:0007165">
    <property type="term" value="P:signal transduction"/>
    <property type="evidence" value="ECO:0007669"/>
    <property type="project" value="InterPro"/>
</dbReference>
<dbReference type="GO" id="GO:0005886">
    <property type="term" value="C:plasma membrane"/>
    <property type="evidence" value="ECO:0007669"/>
    <property type="project" value="UniProtKB-SubCell"/>
</dbReference>
<evidence type="ECO:0000313" key="8">
    <source>
        <dbReference type="EMBL" id="KUP08067.1"/>
    </source>
</evidence>
<evidence type="ECO:0000313" key="9">
    <source>
        <dbReference type="Proteomes" id="UP000074108"/>
    </source>
</evidence>
<dbReference type="Pfam" id="PF13487">
    <property type="entry name" value="HD_5"/>
    <property type="match status" value="1"/>
</dbReference>
<comment type="caution">
    <text evidence="8">The sequence shown here is derived from an EMBL/GenBank/DDBJ whole genome shotgun (WGS) entry which is preliminary data.</text>
</comment>
<dbReference type="NCBIfam" id="TIGR00277">
    <property type="entry name" value="HDIG"/>
    <property type="match status" value="1"/>
</dbReference>
<feature type="domain" description="HD-GYP" evidence="7">
    <location>
        <begin position="302"/>
        <end position="497"/>
    </location>
</feature>
<dbReference type="PROSITE" id="PS51832">
    <property type="entry name" value="HD_GYP"/>
    <property type="match status" value="1"/>
</dbReference>
<dbReference type="SUPFAM" id="SSF109604">
    <property type="entry name" value="HD-domain/PDEase-like"/>
    <property type="match status" value="1"/>
</dbReference>
<dbReference type="PROSITE" id="PS50885">
    <property type="entry name" value="HAMP"/>
    <property type="match status" value="1"/>
</dbReference>
<evidence type="ECO:0000256" key="3">
    <source>
        <dbReference type="ARBA" id="ARBA00023136"/>
    </source>
</evidence>
<protein>
    <submittedName>
        <fullName evidence="8">Chemotaxis protein CheY</fullName>
    </submittedName>
</protein>
<dbReference type="InterPro" id="IPR003660">
    <property type="entry name" value="HAMP_dom"/>
</dbReference>
<dbReference type="CDD" id="cd00077">
    <property type="entry name" value="HDc"/>
    <property type="match status" value="1"/>
</dbReference>
<dbReference type="InterPro" id="IPR052020">
    <property type="entry name" value="Cyclic_di-GMP/3'3'-cGAMP_PDE"/>
</dbReference>
<accession>A0A147KB02</accession>
<gene>
    <name evidence="8" type="ORF">Q75_03465</name>
</gene>
<feature type="transmembrane region" description="Helical" evidence="4">
    <location>
        <begin position="104"/>
        <end position="125"/>
    </location>
</feature>
<keyword evidence="4" id="KW-0812">Transmembrane</keyword>
<keyword evidence="2" id="KW-1003">Cell membrane</keyword>
<dbReference type="STRING" id="1150625.Q75_03465"/>
<evidence type="ECO:0000259" key="7">
    <source>
        <dbReference type="PROSITE" id="PS51832"/>
    </source>
</evidence>
<evidence type="ECO:0000256" key="1">
    <source>
        <dbReference type="ARBA" id="ARBA00004236"/>
    </source>
</evidence>
<dbReference type="Proteomes" id="UP000074108">
    <property type="component" value="Unassembled WGS sequence"/>
</dbReference>
<evidence type="ECO:0000256" key="2">
    <source>
        <dbReference type="ARBA" id="ARBA00022475"/>
    </source>
</evidence>
<dbReference type="InterPro" id="IPR006675">
    <property type="entry name" value="HDIG_dom"/>
</dbReference>
<dbReference type="InterPro" id="IPR037522">
    <property type="entry name" value="HD_GYP_dom"/>
</dbReference>
<organism evidence="8 9">
    <name type="scientific">Bacillus coahuilensis p1.1.43</name>
    <dbReference type="NCBI Taxonomy" id="1150625"/>
    <lineage>
        <taxon>Bacteria</taxon>
        <taxon>Bacillati</taxon>
        <taxon>Bacillota</taxon>
        <taxon>Bacilli</taxon>
        <taxon>Bacillales</taxon>
        <taxon>Bacillaceae</taxon>
        <taxon>Bacillus</taxon>
    </lineage>
</organism>
<dbReference type="PANTHER" id="PTHR45228">
    <property type="entry name" value="CYCLIC DI-GMP PHOSPHODIESTERASE TM_0186-RELATED"/>
    <property type="match status" value="1"/>
</dbReference>
<reference evidence="8 9" key="1">
    <citation type="journal article" date="2016" name="Front. Microbiol.">
        <title>Microevolution Analysis of Bacillus coahuilensis Unveils Differences in Phosphorus Acquisition Strategies and Their Regulation.</title>
        <authorList>
            <person name="Gomez-Lunar Z."/>
            <person name="Hernandez-Gonzalez I."/>
            <person name="Rodriguez-Torres M.D."/>
            <person name="Souza V."/>
            <person name="Olmedo-Alvarez G."/>
        </authorList>
    </citation>
    <scope>NUCLEOTIDE SEQUENCE [LARGE SCALE GENOMIC DNA]</scope>
    <source>
        <strain evidence="9">p1.1.43</strain>
    </source>
</reference>
<feature type="transmembrane region" description="Helical" evidence="4">
    <location>
        <begin position="225"/>
        <end position="248"/>
    </location>
</feature>